<evidence type="ECO:0000313" key="2">
    <source>
        <dbReference type="EMBL" id="CAD6441343.1"/>
    </source>
</evidence>
<comment type="caution">
    <text evidence="2">The sequence shown here is derived from an EMBL/GenBank/DDBJ whole genome shotgun (WGS) entry which is preliminary data.</text>
</comment>
<name>A0A8H2VMP2_9HELO</name>
<gene>
    <name evidence="2" type="ORF">SCLTRI_LOCUS1131</name>
</gene>
<evidence type="ECO:0000256" key="1">
    <source>
        <dbReference type="SAM" id="MobiDB-lite"/>
    </source>
</evidence>
<accession>A0A8H2VMP2</accession>
<dbReference type="OrthoDB" id="3551419at2759"/>
<keyword evidence="3" id="KW-1185">Reference proteome</keyword>
<reference evidence="2" key="1">
    <citation type="submission" date="2020-10" db="EMBL/GenBank/DDBJ databases">
        <authorList>
            <person name="Kusch S."/>
        </authorList>
    </citation>
    <scope>NUCLEOTIDE SEQUENCE</scope>
    <source>
        <strain evidence="2">SwB9</strain>
    </source>
</reference>
<evidence type="ECO:0000313" key="3">
    <source>
        <dbReference type="Proteomes" id="UP000624404"/>
    </source>
</evidence>
<protein>
    <submittedName>
        <fullName evidence="2">8bc55c37-794e-4c4e-b389-20fc07561813-CDS</fullName>
    </submittedName>
</protein>
<feature type="region of interest" description="Disordered" evidence="1">
    <location>
        <begin position="151"/>
        <end position="175"/>
    </location>
</feature>
<dbReference type="AlphaFoldDB" id="A0A8H2VMP2"/>
<dbReference type="Proteomes" id="UP000624404">
    <property type="component" value="Unassembled WGS sequence"/>
</dbReference>
<organism evidence="2 3">
    <name type="scientific">Sclerotinia trifoliorum</name>
    <dbReference type="NCBI Taxonomy" id="28548"/>
    <lineage>
        <taxon>Eukaryota</taxon>
        <taxon>Fungi</taxon>
        <taxon>Dikarya</taxon>
        <taxon>Ascomycota</taxon>
        <taxon>Pezizomycotina</taxon>
        <taxon>Leotiomycetes</taxon>
        <taxon>Helotiales</taxon>
        <taxon>Sclerotiniaceae</taxon>
        <taxon>Sclerotinia</taxon>
    </lineage>
</organism>
<sequence>MAHNSSISPAIGMQSFRKGTALPPSLQFQGRSFFPLEYPAYPTDDVDFDEWTDFAAYCGVDPEPPILDLLSNEDNASLDGKYFTPQPARPVASKNPSTTVFKMQAGLGIHSYEITAAQPKKPASLIVKFKLPTDKVAKILSTPQIPENLQAGDFGNIGEKKRSAHKNTKVLRRRR</sequence>
<dbReference type="EMBL" id="CAJHIA010000004">
    <property type="protein sequence ID" value="CAD6441343.1"/>
    <property type="molecule type" value="Genomic_DNA"/>
</dbReference>
<proteinExistence type="predicted"/>
<feature type="compositionally biased region" description="Basic residues" evidence="1">
    <location>
        <begin position="162"/>
        <end position="175"/>
    </location>
</feature>